<name>A0A381UFV4_9ZZZZ</name>
<keyword evidence="3" id="KW-0067">ATP-binding</keyword>
<keyword evidence="5" id="KW-0804">Transcription</keyword>
<evidence type="ECO:0000256" key="1">
    <source>
        <dbReference type="ARBA" id="ARBA00022553"/>
    </source>
</evidence>
<dbReference type="SUPFAM" id="SSF52540">
    <property type="entry name" value="P-loop containing nucleoside triphosphate hydrolases"/>
    <property type="match status" value="1"/>
</dbReference>
<evidence type="ECO:0000256" key="2">
    <source>
        <dbReference type="ARBA" id="ARBA00022741"/>
    </source>
</evidence>
<dbReference type="SMART" id="SM00448">
    <property type="entry name" value="REC"/>
    <property type="match status" value="1"/>
</dbReference>
<dbReference type="Pfam" id="PF00072">
    <property type="entry name" value="Response_reg"/>
    <property type="match status" value="1"/>
</dbReference>
<dbReference type="GO" id="GO:0043565">
    <property type="term" value="F:sequence-specific DNA binding"/>
    <property type="evidence" value="ECO:0007669"/>
    <property type="project" value="InterPro"/>
</dbReference>
<accession>A0A381UFV4</accession>
<dbReference type="Pfam" id="PF02954">
    <property type="entry name" value="HTH_8"/>
    <property type="match status" value="1"/>
</dbReference>
<dbReference type="Gene3D" id="3.40.50.2300">
    <property type="match status" value="1"/>
</dbReference>
<dbReference type="PANTHER" id="PTHR32071:SF17">
    <property type="entry name" value="TRANSCRIPTIONAL REGULATOR (NTRC FAMILY)"/>
    <property type="match status" value="1"/>
</dbReference>
<keyword evidence="2" id="KW-0547">Nucleotide-binding</keyword>
<evidence type="ECO:0000259" key="6">
    <source>
        <dbReference type="PROSITE" id="PS50045"/>
    </source>
</evidence>
<evidence type="ECO:0000259" key="7">
    <source>
        <dbReference type="PROSITE" id="PS50110"/>
    </source>
</evidence>
<evidence type="ECO:0000256" key="5">
    <source>
        <dbReference type="ARBA" id="ARBA00023163"/>
    </source>
</evidence>
<keyword evidence="4" id="KW-0805">Transcription regulation</keyword>
<evidence type="ECO:0008006" key="9">
    <source>
        <dbReference type="Google" id="ProtNLM"/>
    </source>
</evidence>
<dbReference type="InterPro" id="IPR001789">
    <property type="entry name" value="Sig_transdc_resp-reg_receiver"/>
</dbReference>
<dbReference type="SUPFAM" id="SSF46689">
    <property type="entry name" value="Homeodomain-like"/>
    <property type="match status" value="1"/>
</dbReference>
<dbReference type="GO" id="GO:0000160">
    <property type="term" value="P:phosphorelay signal transduction system"/>
    <property type="evidence" value="ECO:0007669"/>
    <property type="project" value="InterPro"/>
</dbReference>
<organism evidence="8">
    <name type="scientific">marine metagenome</name>
    <dbReference type="NCBI Taxonomy" id="408172"/>
    <lineage>
        <taxon>unclassified sequences</taxon>
        <taxon>metagenomes</taxon>
        <taxon>ecological metagenomes</taxon>
    </lineage>
</organism>
<proteinExistence type="predicted"/>
<evidence type="ECO:0000313" key="8">
    <source>
        <dbReference type="EMBL" id="SVA27082.1"/>
    </source>
</evidence>
<feature type="domain" description="Sigma-54 factor interaction" evidence="6">
    <location>
        <begin position="137"/>
        <end position="346"/>
    </location>
</feature>
<gene>
    <name evidence="8" type="ORF">METZ01_LOCUS79936</name>
</gene>
<dbReference type="InterPro" id="IPR058031">
    <property type="entry name" value="AAA_lid_NorR"/>
</dbReference>
<dbReference type="CDD" id="cd17550">
    <property type="entry name" value="REC_NtrX-like"/>
    <property type="match status" value="1"/>
</dbReference>
<dbReference type="PANTHER" id="PTHR32071">
    <property type="entry name" value="TRANSCRIPTIONAL REGULATORY PROTEIN"/>
    <property type="match status" value="1"/>
</dbReference>
<dbReference type="Gene3D" id="1.10.10.60">
    <property type="entry name" value="Homeodomain-like"/>
    <property type="match status" value="1"/>
</dbReference>
<evidence type="ECO:0000256" key="4">
    <source>
        <dbReference type="ARBA" id="ARBA00023015"/>
    </source>
</evidence>
<sequence length="436" mass="49275">MNNNKKTILIVDDEPEIRGLMQEILSEEGYLTFVAKNAKEAQTIVVDSPPDLVYLDIWLPDIDGITLLKEWSETNQLSFPVIMISGHATIETAVKATRLGAFDVIEKPLSIEKLVVSAAQALKASKKTTGKNIALLIKNNCSAYADTFLDLDVAANSDQILFLNGETGAEKGEFAKYIHHQKHNKEDNFVNIQLNLLAADQQENESIISELENFIDTIKEGTIFLSGYSELITKHQIQAHNTLQNLPLGQGIKFIVGVNFSKKDKKLMQNQELDTFFSDETLLNLPPLRQCLQDIPELLKGFIDYFNTTDELMPRRFSLAAQNMLTKYAWPGNIKQLKNMVHATLLRPGKEIVNIEEIEETLTLQGPSGDLLVQKDILSMTMIEAKEQFEKAYLSRQLELVGGKVTELARRVDMERTNLYRKLSSLDIDYKNKKKQ</sequence>
<dbReference type="InterPro" id="IPR009057">
    <property type="entry name" value="Homeodomain-like_sf"/>
</dbReference>
<dbReference type="Pfam" id="PF00158">
    <property type="entry name" value="Sigma54_activat"/>
    <property type="match status" value="1"/>
</dbReference>
<dbReference type="InterPro" id="IPR002197">
    <property type="entry name" value="HTH_Fis"/>
</dbReference>
<dbReference type="Gene3D" id="3.40.50.300">
    <property type="entry name" value="P-loop containing nucleotide triphosphate hydrolases"/>
    <property type="match status" value="1"/>
</dbReference>
<dbReference type="EMBL" id="UINC01006364">
    <property type="protein sequence ID" value="SVA27082.1"/>
    <property type="molecule type" value="Genomic_DNA"/>
</dbReference>
<feature type="domain" description="Response regulatory" evidence="7">
    <location>
        <begin position="7"/>
        <end position="122"/>
    </location>
</feature>
<dbReference type="Pfam" id="PF25601">
    <property type="entry name" value="AAA_lid_14"/>
    <property type="match status" value="1"/>
</dbReference>
<reference evidence="8" key="1">
    <citation type="submission" date="2018-05" db="EMBL/GenBank/DDBJ databases">
        <authorList>
            <person name="Lanie J.A."/>
            <person name="Ng W.-L."/>
            <person name="Kazmierczak K.M."/>
            <person name="Andrzejewski T.M."/>
            <person name="Davidsen T.M."/>
            <person name="Wayne K.J."/>
            <person name="Tettelin H."/>
            <person name="Glass J.I."/>
            <person name="Rusch D."/>
            <person name="Podicherti R."/>
            <person name="Tsui H.-C.T."/>
            <person name="Winkler M.E."/>
        </authorList>
    </citation>
    <scope>NUCLEOTIDE SEQUENCE</scope>
</reference>
<dbReference type="InterPro" id="IPR002078">
    <property type="entry name" value="Sigma_54_int"/>
</dbReference>
<protein>
    <recommendedName>
        <fullName evidence="9">Response regulatory domain-containing protein</fullName>
    </recommendedName>
</protein>
<dbReference type="AlphaFoldDB" id="A0A381UFV4"/>
<dbReference type="GO" id="GO:0005524">
    <property type="term" value="F:ATP binding"/>
    <property type="evidence" value="ECO:0007669"/>
    <property type="project" value="UniProtKB-KW"/>
</dbReference>
<dbReference type="Gene3D" id="1.10.8.60">
    <property type="match status" value="1"/>
</dbReference>
<dbReference type="PROSITE" id="PS50110">
    <property type="entry name" value="RESPONSE_REGULATORY"/>
    <property type="match status" value="1"/>
</dbReference>
<dbReference type="GO" id="GO:0006355">
    <property type="term" value="P:regulation of DNA-templated transcription"/>
    <property type="evidence" value="ECO:0007669"/>
    <property type="project" value="InterPro"/>
</dbReference>
<dbReference type="PROSITE" id="PS50045">
    <property type="entry name" value="SIGMA54_INTERACT_4"/>
    <property type="match status" value="1"/>
</dbReference>
<evidence type="ECO:0000256" key="3">
    <source>
        <dbReference type="ARBA" id="ARBA00022840"/>
    </source>
</evidence>
<dbReference type="InterPro" id="IPR027417">
    <property type="entry name" value="P-loop_NTPase"/>
</dbReference>
<dbReference type="SUPFAM" id="SSF52172">
    <property type="entry name" value="CheY-like"/>
    <property type="match status" value="1"/>
</dbReference>
<dbReference type="InterPro" id="IPR011006">
    <property type="entry name" value="CheY-like_superfamily"/>
</dbReference>
<keyword evidence="1" id="KW-0597">Phosphoprotein</keyword>